<name>A0A398A494_BRACM</name>
<accession>A0A398A494</accession>
<gene>
    <name evidence="1" type="ORF">BRARA_C02043</name>
</gene>
<organism evidence="1 2">
    <name type="scientific">Brassica campestris</name>
    <name type="common">Field mustard</name>
    <dbReference type="NCBI Taxonomy" id="3711"/>
    <lineage>
        <taxon>Eukaryota</taxon>
        <taxon>Viridiplantae</taxon>
        <taxon>Streptophyta</taxon>
        <taxon>Embryophyta</taxon>
        <taxon>Tracheophyta</taxon>
        <taxon>Spermatophyta</taxon>
        <taxon>Magnoliopsida</taxon>
        <taxon>eudicotyledons</taxon>
        <taxon>Gunneridae</taxon>
        <taxon>Pentapetalae</taxon>
        <taxon>rosids</taxon>
        <taxon>malvids</taxon>
        <taxon>Brassicales</taxon>
        <taxon>Brassicaceae</taxon>
        <taxon>Brassiceae</taxon>
        <taxon>Brassica</taxon>
    </lineage>
</organism>
<evidence type="ECO:0000313" key="1">
    <source>
        <dbReference type="EMBL" id="RID69986.1"/>
    </source>
</evidence>
<proteinExistence type="predicted"/>
<reference evidence="1 2" key="1">
    <citation type="submission" date="2018-06" db="EMBL/GenBank/DDBJ databases">
        <title>WGS assembly of Brassica rapa FPsc.</title>
        <authorList>
            <person name="Bowman J."/>
            <person name="Kohchi T."/>
            <person name="Yamato K."/>
            <person name="Jenkins J."/>
            <person name="Shu S."/>
            <person name="Ishizaki K."/>
            <person name="Yamaoka S."/>
            <person name="Nishihama R."/>
            <person name="Nakamura Y."/>
            <person name="Berger F."/>
            <person name="Adam C."/>
            <person name="Aki S."/>
            <person name="Althoff F."/>
            <person name="Araki T."/>
            <person name="Arteaga-Vazquez M."/>
            <person name="Balasubrmanian S."/>
            <person name="Bauer D."/>
            <person name="Boehm C."/>
            <person name="Briginshaw L."/>
            <person name="Caballero-Perez J."/>
            <person name="Catarino B."/>
            <person name="Chen F."/>
            <person name="Chiyoda S."/>
            <person name="Chovatia M."/>
            <person name="Davies K."/>
            <person name="Delmans M."/>
            <person name="Demura T."/>
            <person name="Dierschke T."/>
            <person name="Dolan L."/>
            <person name="Dorantes-Acosta A."/>
            <person name="Eklund D."/>
            <person name="Florent S."/>
            <person name="Flores-Sandoval E."/>
            <person name="Fujiyama A."/>
            <person name="Fukuzawa H."/>
            <person name="Galik B."/>
            <person name="Grimanelli D."/>
            <person name="Grimwood J."/>
            <person name="Grossniklaus U."/>
            <person name="Hamada T."/>
            <person name="Haseloff J."/>
            <person name="Hetherington A."/>
            <person name="Higo A."/>
            <person name="Hirakawa Y."/>
            <person name="Hundley H."/>
            <person name="Ikeda Y."/>
            <person name="Inoue K."/>
            <person name="Inoue S."/>
            <person name="Ishida S."/>
            <person name="Jia Q."/>
            <person name="Kakita M."/>
            <person name="Kanazawa T."/>
            <person name="Kawai Y."/>
            <person name="Kawashima T."/>
            <person name="Kennedy M."/>
            <person name="Kinose K."/>
            <person name="Kinoshita T."/>
            <person name="Kohara Y."/>
            <person name="Koide E."/>
            <person name="Komatsu K."/>
            <person name="Kopischke S."/>
            <person name="Kubo M."/>
            <person name="Kyozuka J."/>
            <person name="Lagercrantz U."/>
            <person name="Lin S."/>
            <person name="Lindquist E."/>
            <person name="Lipzen A."/>
            <person name="Lu C."/>
            <person name="Luna E."/>
            <person name="Martienssen R."/>
            <person name="Minamino N."/>
            <person name="Mizutani M."/>
            <person name="Mizutani M."/>
            <person name="Mochizuki N."/>
            <person name="Monte I."/>
            <person name="Mosher R."/>
            <person name="Nagasaki H."/>
            <person name="Nakagami H."/>
            <person name="Naramoto S."/>
            <person name="Nishitani K."/>
            <person name="Ohtani M."/>
            <person name="Okamoto T."/>
            <person name="Okumura M."/>
            <person name="Phillips J."/>
            <person name="Pollak B."/>
            <person name="Reinders A."/>
            <person name="Roevekamp M."/>
            <person name="Sano R."/>
            <person name="Sawa S."/>
            <person name="Schmid M."/>
            <person name="Shirakawa M."/>
            <person name="Solano R."/>
            <person name="Spunde A."/>
            <person name="Suetsugu N."/>
            <person name="Sugano S."/>
            <person name="Sugiyama A."/>
            <person name="Sun R."/>
            <person name="Suzuki Y."/>
            <person name="Takenaka M."/>
            <person name="Takezawa D."/>
            <person name="Tomogane H."/>
            <person name="Tsuzuki M."/>
            <person name="Ueda T."/>
            <person name="Umeda M."/>
            <person name="Ward J."/>
            <person name="Watanabe Y."/>
            <person name="Yazaki K."/>
            <person name="Yokoyama R."/>
            <person name="Yoshitake Y."/>
            <person name="Yotsui I."/>
            <person name="Zachgo S."/>
            <person name="Schmutz J."/>
        </authorList>
    </citation>
    <scope>NUCLEOTIDE SEQUENCE [LARGE SCALE GENOMIC DNA]</scope>
    <source>
        <strain evidence="2">cv. B-3</strain>
    </source>
</reference>
<protein>
    <submittedName>
        <fullName evidence="1">Uncharacterized protein</fullName>
    </submittedName>
</protein>
<dbReference type="AlphaFoldDB" id="A0A398A494"/>
<evidence type="ECO:0000313" key="2">
    <source>
        <dbReference type="Proteomes" id="UP000264353"/>
    </source>
</evidence>
<sequence>MNANRGMALEQLLQLSGCVQLVTTQINKAAGNETQATVHEQEIDETVKLRNQM</sequence>
<dbReference type="EMBL" id="CM010630">
    <property type="protein sequence ID" value="RID69986.1"/>
    <property type="molecule type" value="Genomic_DNA"/>
</dbReference>
<dbReference type="Proteomes" id="UP000264353">
    <property type="component" value="Chromosome A3"/>
</dbReference>